<feature type="compositionally biased region" description="Polar residues" evidence="1">
    <location>
        <begin position="473"/>
        <end position="491"/>
    </location>
</feature>
<feature type="compositionally biased region" description="Low complexity" evidence="1">
    <location>
        <begin position="508"/>
        <end position="518"/>
    </location>
</feature>
<protein>
    <submittedName>
        <fullName evidence="2">Uncharacterized protein</fullName>
    </submittedName>
</protein>
<dbReference type="AlphaFoldDB" id="A0A6G0ZEG3"/>
<evidence type="ECO:0000256" key="1">
    <source>
        <dbReference type="SAM" id="MobiDB-lite"/>
    </source>
</evidence>
<keyword evidence="3" id="KW-1185">Reference proteome</keyword>
<gene>
    <name evidence="2" type="ORF">FWK35_00004178</name>
</gene>
<feature type="region of interest" description="Disordered" evidence="1">
    <location>
        <begin position="473"/>
        <end position="519"/>
    </location>
</feature>
<dbReference type="OrthoDB" id="198816at2759"/>
<reference evidence="2 3" key="1">
    <citation type="submission" date="2019-08" db="EMBL/GenBank/DDBJ databases">
        <title>Whole genome of Aphis craccivora.</title>
        <authorList>
            <person name="Voronova N.V."/>
            <person name="Shulinski R.S."/>
            <person name="Bandarenka Y.V."/>
            <person name="Zhorov D.G."/>
            <person name="Warner D."/>
        </authorList>
    </citation>
    <scope>NUCLEOTIDE SEQUENCE [LARGE SCALE GENOMIC DNA]</scope>
    <source>
        <strain evidence="2">180601</strain>
        <tissue evidence="2">Whole Body</tissue>
    </source>
</reference>
<dbReference type="EMBL" id="VUJU01000663">
    <property type="protein sequence ID" value="KAF0769018.1"/>
    <property type="molecule type" value="Genomic_DNA"/>
</dbReference>
<comment type="caution">
    <text evidence="2">The sequence shown here is derived from an EMBL/GenBank/DDBJ whole genome shotgun (WGS) entry which is preliminary data.</text>
</comment>
<accession>A0A6G0ZEG3</accession>
<organism evidence="2 3">
    <name type="scientific">Aphis craccivora</name>
    <name type="common">Cowpea aphid</name>
    <dbReference type="NCBI Taxonomy" id="307492"/>
    <lineage>
        <taxon>Eukaryota</taxon>
        <taxon>Metazoa</taxon>
        <taxon>Ecdysozoa</taxon>
        <taxon>Arthropoda</taxon>
        <taxon>Hexapoda</taxon>
        <taxon>Insecta</taxon>
        <taxon>Pterygota</taxon>
        <taxon>Neoptera</taxon>
        <taxon>Paraneoptera</taxon>
        <taxon>Hemiptera</taxon>
        <taxon>Sternorrhyncha</taxon>
        <taxon>Aphidomorpha</taxon>
        <taxon>Aphidoidea</taxon>
        <taxon>Aphididae</taxon>
        <taxon>Aphidini</taxon>
        <taxon>Aphis</taxon>
        <taxon>Aphis</taxon>
    </lineage>
</organism>
<dbReference type="Proteomes" id="UP000478052">
    <property type="component" value="Unassembled WGS sequence"/>
</dbReference>
<sequence>MRQMRRPPVWCDNRIGDERRLGTRGGKYRSLQQLSRSVGGGCNVRIGGTALPACDRWCNLITDFCADHNRLRWIVSCHSTVSYFLRLHFGFVSIRGGCSFAPFLTACSRATLDFRGYLPTDDISTNASRSFKHERPEDGALTKVRRRLSVTTWAAPIIVTQTSAGATSVAGRTGNESTSTQTLPDIITGTSTSVTTEISISATARTTQVTQWTHTNTSTFAISTTATTDSVSMVRPFVYNEDNSERERREQMEGRQERLSRLHLDGLGLTVYNDYRRRYGLQDIQIQQWLLRGRGQRQFALCERTIEKIHTPLFTVLLLPNNFDVDTDEKYELLFCGPLNSNRDLLINTHADNPTSMLIERIRQMGNFVVSDQETMGAIEWLKNTLSSSDTNNWILLIVIIATMNPHPNDTSVAPCNPGRLSIKQATHMLVGPRGIVHGWGGTMPNIVNALVKYGNISSFLWSNKCTIDAGTDGNSSYDSDSVNYETSSLKSGPRGVAAGRPPVTGMSSLSETSSVKTSDNDLIHELNTTGNPDDADGCFRLMRFKAYMKRSATERRERRAMRRARRETRKKYNCERRQNDPAYDMEARRAEILSAERLRNESRSRELLNAERKTERVLQWCKSQQAILAGDYPLTPSDERIDRRLKKLRQTLRNEISHTWKLFYEDKMIAKASREGIDEMVFHCWMTPIRWIPQNGPK</sequence>
<name>A0A6G0ZEG3_APHCR</name>
<proteinExistence type="predicted"/>
<evidence type="ECO:0000313" key="2">
    <source>
        <dbReference type="EMBL" id="KAF0769018.1"/>
    </source>
</evidence>
<evidence type="ECO:0000313" key="3">
    <source>
        <dbReference type="Proteomes" id="UP000478052"/>
    </source>
</evidence>